<organism evidence="2">
    <name type="scientific">Momordica charantia</name>
    <name type="common">Bitter gourd</name>
    <name type="synonym">Balsam pear</name>
    <dbReference type="NCBI Taxonomy" id="3673"/>
    <lineage>
        <taxon>Eukaryota</taxon>
        <taxon>Viridiplantae</taxon>
        <taxon>Streptophyta</taxon>
        <taxon>Embryophyta</taxon>
        <taxon>Tracheophyta</taxon>
        <taxon>Spermatophyta</taxon>
        <taxon>Magnoliopsida</taxon>
        <taxon>eudicotyledons</taxon>
        <taxon>Gunneridae</taxon>
        <taxon>Pentapetalae</taxon>
        <taxon>rosids</taxon>
        <taxon>fabids</taxon>
        <taxon>Cucurbitales</taxon>
        <taxon>Cucurbitaceae</taxon>
        <taxon>Momordiceae</taxon>
        <taxon>Momordica</taxon>
    </lineage>
</organism>
<feature type="transmembrane region" description="Helical" evidence="1">
    <location>
        <begin position="256"/>
        <end position="278"/>
    </location>
</feature>
<accession>A0A4Y6GPG6</accession>
<keyword evidence="1" id="KW-0472">Membrane</keyword>
<sequence>MLFGVKISEETASISCSSTASNFHRKFVLCLSLSRIKIIVSLHQINPISLDLTHPNSFRLRSVCCWSLHPVPSENFIDLCSAKRCFQPKILPLPFPWRRHHSRRCPYPMSDTRGEISSAISWPGFLWFPSSLASADFSLTSSSAANFRACSSRYGSYSPNSYTSSSRRLSSKRAPRRVFCWKCAIRMVGPLAILSICSSSPYTSLFCRIKGLGYGVQKPSGYWRSWLGLWLYCRCIRGCIWDTITCLSQVFAGATLGMFLGALWFWVVNYVLFCYFPAIEESRFGRMFYIKDTSHISNVLKFEYDNARAAREKLDCKCDCSTGICYMRRRTKLNAVEMALPTWLGKKHCKETSLQRDQFSIVDLHTEESLLAADIHCPYTALIGRNLIIKYFDIYTYFKMVSFGYGTLSTYIDLI</sequence>
<protein>
    <submittedName>
        <fullName evidence="2">PAP-like protein</fullName>
    </submittedName>
</protein>
<reference evidence="2" key="1">
    <citation type="submission" date="2018-11" db="EMBL/GenBank/DDBJ databases">
        <authorList>
            <person name="Li X."/>
            <person name="Cahoon E."/>
        </authorList>
    </citation>
    <scope>NUCLEOTIDE SEQUENCE</scope>
</reference>
<evidence type="ECO:0000313" key="2">
    <source>
        <dbReference type="EMBL" id="QDF44772.1"/>
    </source>
</evidence>
<evidence type="ECO:0000256" key="1">
    <source>
        <dbReference type="SAM" id="Phobius"/>
    </source>
</evidence>
<dbReference type="EMBL" id="MK182600">
    <property type="protein sequence ID" value="QDF44772.1"/>
    <property type="molecule type" value="mRNA"/>
</dbReference>
<dbReference type="AlphaFoldDB" id="A0A4Y6GPG6"/>
<keyword evidence="1" id="KW-1133">Transmembrane helix</keyword>
<name>A0A4Y6GPG6_MOMCH</name>
<proteinExistence type="evidence at transcript level"/>
<keyword evidence="1" id="KW-0812">Transmembrane</keyword>